<name>A0A507E6W5_9FUNG</name>
<feature type="domain" description="mRNA decay factor PAT1" evidence="8">
    <location>
        <begin position="41"/>
        <end position="809"/>
    </location>
</feature>
<evidence type="ECO:0000256" key="1">
    <source>
        <dbReference type="ARBA" id="ARBA00004123"/>
    </source>
</evidence>
<feature type="compositionally biased region" description="Basic and acidic residues" evidence="7">
    <location>
        <begin position="202"/>
        <end position="221"/>
    </location>
</feature>
<dbReference type="Pfam" id="PF09770">
    <property type="entry name" value="PAT1"/>
    <property type="match status" value="1"/>
</dbReference>
<evidence type="ECO:0000259" key="8">
    <source>
        <dbReference type="Pfam" id="PF09770"/>
    </source>
</evidence>
<dbReference type="EMBL" id="QEAQ01000023">
    <property type="protein sequence ID" value="TPX59632.1"/>
    <property type="molecule type" value="Genomic_DNA"/>
</dbReference>
<evidence type="ECO:0000256" key="2">
    <source>
        <dbReference type="ARBA" id="ARBA00004201"/>
    </source>
</evidence>
<evidence type="ECO:0000256" key="4">
    <source>
        <dbReference type="ARBA" id="ARBA00022490"/>
    </source>
</evidence>
<keyword evidence="10" id="KW-1185">Reference proteome</keyword>
<evidence type="ECO:0000313" key="10">
    <source>
        <dbReference type="Proteomes" id="UP000318582"/>
    </source>
</evidence>
<dbReference type="PANTHER" id="PTHR21551">
    <property type="entry name" value="TOPOISOMERASE II-ASSOCIATED PROTEIN PAT1"/>
    <property type="match status" value="1"/>
</dbReference>
<keyword evidence="5" id="KW-0694">RNA-binding</keyword>
<evidence type="ECO:0000256" key="6">
    <source>
        <dbReference type="ARBA" id="ARBA00023242"/>
    </source>
</evidence>
<proteinExistence type="inferred from homology"/>
<comment type="subcellular location">
    <subcellularLocation>
        <location evidence="2">Cytoplasm</location>
        <location evidence="2">P-body</location>
    </subcellularLocation>
    <subcellularLocation>
        <location evidence="1">Nucleus</location>
    </subcellularLocation>
</comment>
<feature type="region of interest" description="Disordered" evidence="7">
    <location>
        <begin position="135"/>
        <end position="165"/>
    </location>
</feature>
<dbReference type="GO" id="GO:0033962">
    <property type="term" value="P:P-body assembly"/>
    <property type="evidence" value="ECO:0007669"/>
    <property type="project" value="TreeGrafter"/>
</dbReference>
<dbReference type="AlphaFoldDB" id="A0A507E6W5"/>
<dbReference type="GO" id="GO:0000932">
    <property type="term" value="C:P-body"/>
    <property type="evidence" value="ECO:0007669"/>
    <property type="project" value="UniProtKB-SubCell"/>
</dbReference>
<dbReference type="GO" id="GO:0005634">
    <property type="term" value="C:nucleus"/>
    <property type="evidence" value="ECO:0007669"/>
    <property type="project" value="UniProtKB-SubCell"/>
</dbReference>
<dbReference type="GO" id="GO:0003723">
    <property type="term" value="F:RNA binding"/>
    <property type="evidence" value="ECO:0007669"/>
    <property type="project" value="UniProtKB-KW"/>
</dbReference>
<feature type="region of interest" description="Disordered" evidence="7">
    <location>
        <begin position="496"/>
        <end position="521"/>
    </location>
</feature>
<dbReference type="Proteomes" id="UP000318582">
    <property type="component" value="Unassembled WGS sequence"/>
</dbReference>
<evidence type="ECO:0000256" key="5">
    <source>
        <dbReference type="ARBA" id="ARBA00022884"/>
    </source>
</evidence>
<gene>
    <name evidence="9" type="ORF">PhCBS80983_g02331</name>
</gene>
<dbReference type="InterPro" id="IPR039900">
    <property type="entry name" value="Pat1-like"/>
</dbReference>
<dbReference type="GO" id="GO:0000290">
    <property type="term" value="P:deadenylation-dependent decapping of nuclear-transcribed mRNA"/>
    <property type="evidence" value="ECO:0007669"/>
    <property type="project" value="InterPro"/>
</dbReference>
<protein>
    <recommendedName>
        <fullName evidence="8">mRNA decay factor PAT1 domain-containing protein</fullName>
    </recommendedName>
</protein>
<keyword evidence="4" id="KW-0963">Cytoplasm</keyword>
<feature type="compositionally biased region" description="Pro residues" evidence="7">
    <location>
        <begin position="225"/>
        <end position="236"/>
    </location>
</feature>
<dbReference type="STRING" id="109895.A0A507E6W5"/>
<evidence type="ECO:0000256" key="7">
    <source>
        <dbReference type="SAM" id="MobiDB-lite"/>
    </source>
</evidence>
<dbReference type="PANTHER" id="PTHR21551:SF0">
    <property type="entry name" value="PROTEIN ASSOCIATED WITH TOPO II RELATED-1, ISOFORM A"/>
    <property type="match status" value="1"/>
</dbReference>
<keyword evidence="6" id="KW-0539">Nucleus</keyword>
<comment type="similarity">
    <text evidence="3">Belongs to the PAT1 family.</text>
</comment>
<accession>A0A507E6W5</accession>
<evidence type="ECO:0000313" key="9">
    <source>
        <dbReference type="EMBL" id="TPX59632.1"/>
    </source>
</evidence>
<comment type="caution">
    <text evidence="9">The sequence shown here is derived from an EMBL/GenBank/DDBJ whole genome shotgun (WGS) entry which is preliminary data.</text>
</comment>
<sequence>MAELDDSFSGSKMDELLEQRFAYGNPEDDLGDESEGGRLLALEADNEDLNDETFGDVVADREKLGSYNRSLVRIRSLQVTIVVSAGDDFDFSAANARIANEQPNSHGQYGGQINHPREPRAEQIHGNMQQRIPESMHEQMRGSYQEQWESDQGAASSRRPSELSKDPYMNMAHQYNQQQHGYPMQQQPMSLEEIEAQMLQKSRGDGRPVHPHDGRPTRDAHGPPGYEPPDMYGPPNPNRHPLSVAEMEVALRAQRAGNMGPNGGTQGFHQHGAAMVMAVRHIPPPQLGRPTPNQMEMAEAMRRSQSPRIYPEMDRMNDGQNMRGQRPPMQLGHFLPQQRGQVQNLPQGYARMDQNSQRYPNDRRMYMDNRPDIRTREEKYKGTMNQYEKELIAKIQISQLVTDNPYRDDFYYIVYTSLTAANDASSDEPGKAAKPGLNWQQSLLLDQTRGNGPNVTSRMQQQMQRLIEGRKAKPKGNSLSLEGALGKISLSSVRNPRQLLQVNGPGSKDGKENLPTPHNPLLTPKQLLKRIESVYSEVLELEILKRAGPIDDDVESWNTQFEEHREKMWKGLGVAEPVPLHYPHPFAAFLGFGKGKKVIPRVFRFLTRDQSLSLISTLLSRLESLDVCQSTASANQQDVELFMSNVVPTVVSVIMEVPLFVVNACMRILLERHNMVWLAKSKPGLAILTMFLSRAEMVKQGAGGPGFQVAEQELHMWTEIYNFLFASLHNNFASLFPSSANPDVSVNVASDVYVWQFLAALAVGATTVDHQRVLLTEVRDKVLETARRTEDAKALANVNLFLNALGLGIDARQLVNMSGL</sequence>
<organism evidence="9 10">
    <name type="scientific">Powellomyces hirtus</name>
    <dbReference type="NCBI Taxonomy" id="109895"/>
    <lineage>
        <taxon>Eukaryota</taxon>
        <taxon>Fungi</taxon>
        <taxon>Fungi incertae sedis</taxon>
        <taxon>Chytridiomycota</taxon>
        <taxon>Chytridiomycota incertae sedis</taxon>
        <taxon>Chytridiomycetes</taxon>
        <taxon>Spizellomycetales</taxon>
        <taxon>Powellomycetaceae</taxon>
        <taxon>Powellomyces</taxon>
    </lineage>
</organism>
<evidence type="ECO:0000256" key="3">
    <source>
        <dbReference type="ARBA" id="ARBA00009138"/>
    </source>
</evidence>
<dbReference type="InterPro" id="IPR019167">
    <property type="entry name" value="PAT1_dom"/>
</dbReference>
<reference evidence="9 10" key="1">
    <citation type="journal article" date="2019" name="Sci. Rep.">
        <title>Comparative genomics of chytrid fungi reveal insights into the obligate biotrophic and pathogenic lifestyle of Synchytrium endobioticum.</title>
        <authorList>
            <person name="van de Vossenberg B.T.L.H."/>
            <person name="Warris S."/>
            <person name="Nguyen H.D.T."/>
            <person name="van Gent-Pelzer M.P.E."/>
            <person name="Joly D.L."/>
            <person name="van de Geest H.C."/>
            <person name="Bonants P.J.M."/>
            <person name="Smith D.S."/>
            <person name="Levesque C.A."/>
            <person name="van der Lee T.A.J."/>
        </authorList>
    </citation>
    <scope>NUCLEOTIDE SEQUENCE [LARGE SCALE GENOMIC DNA]</scope>
    <source>
        <strain evidence="9 10">CBS 809.83</strain>
    </source>
</reference>
<feature type="region of interest" description="Disordered" evidence="7">
    <location>
        <begin position="199"/>
        <end position="236"/>
    </location>
</feature>